<dbReference type="SMART" id="SM00089">
    <property type="entry name" value="PKD"/>
    <property type="match status" value="1"/>
</dbReference>
<gene>
    <name evidence="10" type="ORF">Q0590_31370</name>
</gene>
<protein>
    <submittedName>
        <fullName evidence="10">PQQ-dependent sugar dehydrogenase</fullName>
    </submittedName>
</protein>
<dbReference type="SUPFAM" id="SSF50952">
    <property type="entry name" value="Soluble quinoprotein glucose dehydrogenase"/>
    <property type="match status" value="1"/>
</dbReference>
<dbReference type="InterPro" id="IPR011042">
    <property type="entry name" value="6-blade_b-propeller_TolB-like"/>
</dbReference>
<dbReference type="CDD" id="cd04084">
    <property type="entry name" value="CBM6_xylanase-like"/>
    <property type="match status" value="1"/>
</dbReference>
<dbReference type="Gene3D" id="2.60.40.10">
    <property type="entry name" value="Immunoglobulins"/>
    <property type="match status" value="1"/>
</dbReference>
<keyword evidence="4" id="KW-0249">Electron transport</keyword>
<organism evidence="10 11">
    <name type="scientific">Rhodocytophaga aerolata</name>
    <dbReference type="NCBI Taxonomy" id="455078"/>
    <lineage>
        <taxon>Bacteria</taxon>
        <taxon>Pseudomonadati</taxon>
        <taxon>Bacteroidota</taxon>
        <taxon>Cytophagia</taxon>
        <taxon>Cytophagales</taxon>
        <taxon>Rhodocytophagaceae</taxon>
        <taxon>Rhodocytophaga</taxon>
    </lineage>
</organism>
<dbReference type="Gene3D" id="2.60.120.260">
    <property type="entry name" value="Galactose-binding domain-like"/>
    <property type="match status" value="1"/>
</dbReference>
<evidence type="ECO:0000313" key="10">
    <source>
        <dbReference type="EMBL" id="MDO1450816.1"/>
    </source>
</evidence>
<dbReference type="RefSeq" id="WP_302041616.1">
    <property type="nucleotide sequence ID" value="NZ_JAUKPO010000037.1"/>
</dbReference>
<dbReference type="PANTHER" id="PTHR19328:SF75">
    <property type="entry name" value="ALDOSE SUGAR DEHYDROGENASE YLII"/>
    <property type="match status" value="1"/>
</dbReference>
<dbReference type="Pfam" id="PF07995">
    <property type="entry name" value="GSDH"/>
    <property type="match status" value="1"/>
</dbReference>
<evidence type="ECO:0000259" key="8">
    <source>
        <dbReference type="PROSITE" id="PS50093"/>
    </source>
</evidence>
<dbReference type="InterPro" id="IPR011041">
    <property type="entry name" value="Quinoprot_gluc/sorb_DH_b-prop"/>
</dbReference>
<dbReference type="InterPro" id="IPR013783">
    <property type="entry name" value="Ig-like_fold"/>
</dbReference>
<evidence type="ECO:0000256" key="6">
    <source>
        <dbReference type="PROSITE-ProRule" id="PRU00433"/>
    </source>
</evidence>
<dbReference type="PROSITE" id="PS51007">
    <property type="entry name" value="CYTC"/>
    <property type="match status" value="1"/>
</dbReference>
<dbReference type="PRINTS" id="PR00606">
    <property type="entry name" value="CYTCHROMECID"/>
</dbReference>
<feature type="region of interest" description="Disordered" evidence="7">
    <location>
        <begin position="190"/>
        <end position="221"/>
    </location>
</feature>
<dbReference type="CDD" id="cd00146">
    <property type="entry name" value="PKD"/>
    <property type="match status" value="1"/>
</dbReference>
<evidence type="ECO:0000259" key="9">
    <source>
        <dbReference type="PROSITE" id="PS51007"/>
    </source>
</evidence>
<dbReference type="InterPro" id="IPR000601">
    <property type="entry name" value="PKD_dom"/>
</dbReference>
<evidence type="ECO:0000313" key="11">
    <source>
        <dbReference type="Proteomes" id="UP001168528"/>
    </source>
</evidence>
<dbReference type="InterPro" id="IPR022409">
    <property type="entry name" value="PKD/Chitinase_dom"/>
</dbReference>
<dbReference type="Pfam" id="PF00034">
    <property type="entry name" value="Cytochrom_C"/>
    <property type="match status" value="1"/>
</dbReference>
<dbReference type="Gene3D" id="1.10.760.10">
    <property type="entry name" value="Cytochrome c-like domain"/>
    <property type="match status" value="1"/>
</dbReference>
<dbReference type="InterPro" id="IPR012938">
    <property type="entry name" value="Glc/Sorbosone_DH"/>
</dbReference>
<evidence type="ECO:0000256" key="3">
    <source>
        <dbReference type="ARBA" id="ARBA00022723"/>
    </source>
</evidence>
<reference evidence="10" key="1">
    <citation type="submission" date="2023-07" db="EMBL/GenBank/DDBJ databases">
        <title>The genome sequence of Rhodocytophaga aerolata KACC 12507.</title>
        <authorList>
            <person name="Zhang X."/>
        </authorList>
    </citation>
    <scope>NUCLEOTIDE SEQUENCE</scope>
    <source>
        <strain evidence="10">KACC 12507</strain>
    </source>
</reference>
<dbReference type="InterPro" id="IPR002324">
    <property type="entry name" value="Cyt_c_ID"/>
</dbReference>
<keyword evidence="3 6" id="KW-0479">Metal-binding</keyword>
<evidence type="ECO:0000256" key="2">
    <source>
        <dbReference type="ARBA" id="ARBA00022617"/>
    </source>
</evidence>
<name>A0ABT8RFC7_9BACT</name>
<evidence type="ECO:0000256" key="4">
    <source>
        <dbReference type="ARBA" id="ARBA00022982"/>
    </source>
</evidence>
<dbReference type="InterPro" id="IPR035986">
    <property type="entry name" value="PKD_dom_sf"/>
</dbReference>
<dbReference type="SUPFAM" id="SSF46626">
    <property type="entry name" value="Cytochrome c"/>
    <property type="match status" value="1"/>
</dbReference>
<dbReference type="Gene3D" id="2.120.10.30">
    <property type="entry name" value="TolB, C-terminal domain"/>
    <property type="match status" value="1"/>
</dbReference>
<evidence type="ECO:0000256" key="1">
    <source>
        <dbReference type="ARBA" id="ARBA00022448"/>
    </source>
</evidence>
<dbReference type="Pfam" id="PF18911">
    <property type="entry name" value="PKD_4"/>
    <property type="match status" value="1"/>
</dbReference>
<accession>A0ABT8RFC7</accession>
<dbReference type="InterPro" id="IPR009056">
    <property type="entry name" value="Cyt_c-like_dom"/>
</dbReference>
<evidence type="ECO:0000256" key="7">
    <source>
        <dbReference type="SAM" id="MobiDB-lite"/>
    </source>
</evidence>
<proteinExistence type="predicted"/>
<dbReference type="InterPro" id="IPR036909">
    <property type="entry name" value="Cyt_c-like_dom_sf"/>
</dbReference>
<dbReference type="SUPFAM" id="SSF49299">
    <property type="entry name" value="PKD domain"/>
    <property type="match status" value="1"/>
</dbReference>
<sequence>MHTFSYFRRAALLLLCPTVAFGLWSYMYKPEDTPPQVPEENRFTKVVLAQKLDEPMELAVFKDGRVLFIERKGNVKLYNPTTEQVKVVAKIPVSTKYIFKDGNQSEAEDGLLGLALDPQYEKNNWIYLYYSPAGDEPKNILTRYEFRGDELVMDSKKVILEVPVQREQCCHTGGSIAFDGKGNLYVSTGDNTSPRATGYAPLDERPGRSPWDAQKSSGNTNDLRGKIIRIHPEADGTYTIPEGNLFPKGTPKTRPEIYTMGHRNPYRISVDKKTGFVYWGDVGPDSGVDSLYRGPQAVDEFNQARKAGNYGWPYFVGNNKAYWDFDFSTGKPGTQFDPAKPINNSPNNTGLTELPPAQRAMVWYPATESILFPMLGTGGRSAMAGPVYYKEDFKNAKRPFPDYYNGKLFIYEWMRGWIMAVTLDSDGNYLRMERFMPSYKFSNPIELEFGPEGDMYMLEYGTGWFQENDDARLVRIEYNGGNRKPIVQMSVDKKLGATPLAVQFSSEGTQDFDKDALTYEWKITDKAGAVVKTFMEANPAFTFDKPGVYQTILTVTDAQGEKSTAQTEIKAGNEAPTLSFERGKGNKTFYFPNQSFTYEVKVNDKEDGSLENGKISPSQVALTIDYLKEGFDQAEIAQGHRTADASVTFASGKKLMEASDCKSCHMLDKKSAGPSYISVAKKYKNDPEAVNKLATKVIQGGGGVWGDAVMTAHPQLSLSDAKDIIQYVLSLDVEKKPVVNLPLKGTYTTKVPENAGDQGVFIVRAAYTDKGANGVPPAKAEEVLVLRNPKVTAATADKTQGIQKFKIPGFPVEMVIVMGAGGHVGFSKTDLTNINQIEFTVAAPKDQLNAAGGTIEIRLDSPTGQLIGETSQIINTNTPVMSTPPQQVKAKLTNVSGVHDVYYVFKNEKVKNQPLFVLYTLQYHNNTNGSAAAGE</sequence>
<dbReference type="EMBL" id="JAUKPO010000037">
    <property type="protein sequence ID" value="MDO1450816.1"/>
    <property type="molecule type" value="Genomic_DNA"/>
</dbReference>
<dbReference type="PROSITE" id="PS50093">
    <property type="entry name" value="PKD"/>
    <property type="match status" value="1"/>
</dbReference>
<dbReference type="Proteomes" id="UP001168528">
    <property type="component" value="Unassembled WGS sequence"/>
</dbReference>
<keyword evidence="2 6" id="KW-0349">Heme</keyword>
<evidence type="ECO:0000256" key="5">
    <source>
        <dbReference type="ARBA" id="ARBA00023004"/>
    </source>
</evidence>
<keyword evidence="1" id="KW-0813">Transport</keyword>
<comment type="caution">
    <text evidence="10">The sequence shown here is derived from an EMBL/GenBank/DDBJ whole genome shotgun (WGS) entry which is preliminary data.</text>
</comment>
<feature type="domain" description="PKD" evidence="8">
    <location>
        <begin position="485"/>
        <end position="569"/>
    </location>
</feature>
<dbReference type="Pfam" id="PF03422">
    <property type="entry name" value="CBM_6"/>
    <property type="match status" value="1"/>
</dbReference>
<dbReference type="InterPro" id="IPR005084">
    <property type="entry name" value="CBM6"/>
</dbReference>
<dbReference type="PANTHER" id="PTHR19328">
    <property type="entry name" value="HEDGEHOG-INTERACTING PROTEIN"/>
    <property type="match status" value="1"/>
</dbReference>
<keyword evidence="5 6" id="KW-0408">Iron</keyword>
<feature type="domain" description="Cytochrome c" evidence="9">
    <location>
        <begin position="647"/>
        <end position="732"/>
    </location>
</feature>
<keyword evidence="11" id="KW-1185">Reference proteome</keyword>